<evidence type="ECO:0000313" key="2">
    <source>
        <dbReference type="Proteomes" id="UP000617041"/>
    </source>
</evidence>
<keyword evidence="2" id="KW-1185">Reference proteome</keyword>
<dbReference type="Proteomes" id="UP000617041">
    <property type="component" value="Unassembled WGS sequence"/>
</dbReference>
<gene>
    <name evidence="1" type="ORF">I8E28_09350</name>
</gene>
<comment type="caution">
    <text evidence="1">The sequence shown here is derived from an EMBL/GenBank/DDBJ whole genome shotgun (WGS) entry which is preliminary data.</text>
</comment>
<accession>A0A934URK8</accession>
<dbReference type="EMBL" id="JAEDAO010000001">
    <property type="protein sequence ID" value="MBK0392798.1"/>
    <property type="molecule type" value="Genomic_DNA"/>
</dbReference>
<dbReference type="RefSeq" id="WP_200787713.1">
    <property type="nucleotide sequence ID" value="NZ_JAEDAO010000001.1"/>
</dbReference>
<sequence>MALAGSAALAMWWDMAPAMRAEFEHWHTHEHFPERLALPGFLRGSRWGSADGGDGFFILYETDTLDALTSPEYLARLNAPTPWSTQLMPHHRNMVRTLCNVVASHGAGVAGHACTVRFTVAADREAQVQAPLAAKLALLAMQAGVAGAHLLRSGVAAPKTAEQAIRGNADQAADWIVLVTGYDLEAVRQAAAALVREPGAVVQLHSLALSMAAGDTR</sequence>
<protein>
    <submittedName>
        <fullName evidence="1">Uncharacterized protein</fullName>
    </submittedName>
</protein>
<evidence type="ECO:0000313" key="1">
    <source>
        <dbReference type="EMBL" id="MBK0392798.1"/>
    </source>
</evidence>
<reference evidence="1" key="1">
    <citation type="submission" date="2020-12" db="EMBL/GenBank/DDBJ databases">
        <title>Ramlibacter sp. nov., isolated from a freshwater alga, Cryptomonas.</title>
        <authorList>
            <person name="Kim H.M."/>
            <person name="Jeon C.O."/>
        </authorList>
    </citation>
    <scope>NUCLEOTIDE SEQUENCE</scope>
    <source>
        <strain evidence="1">CrO1</strain>
    </source>
</reference>
<name>A0A934URK8_9BURK</name>
<proteinExistence type="predicted"/>
<organism evidence="1 2">
    <name type="scientific">Ramlibacter algicola</name>
    <dbReference type="NCBI Taxonomy" id="2795217"/>
    <lineage>
        <taxon>Bacteria</taxon>
        <taxon>Pseudomonadati</taxon>
        <taxon>Pseudomonadota</taxon>
        <taxon>Betaproteobacteria</taxon>
        <taxon>Burkholderiales</taxon>
        <taxon>Comamonadaceae</taxon>
        <taxon>Ramlibacter</taxon>
    </lineage>
</organism>
<dbReference type="AlphaFoldDB" id="A0A934URK8"/>